<name>A0A8A1M6V0_AJECA</name>
<dbReference type="Proteomes" id="UP000663671">
    <property type="component" value="Chromosome 5"/>
</dbReference>
<evidence type="ECO:0000313" key="2">
    <source>
        <dbReference type="Proteomes" id="UP000663671"/>
    </source>
</evidence>
<dbReference type="VEuPathDB" id="FungiDB:I7I51_04405"/>
<dbReference type="AlphaFoldDB" id="A0A8A1M6V0"/>
<dbReference type="OrthoDB" id="4179138at2759"/>
<dbReference type="EMBL" id="CP069111">
    <property type="protein sequence ID" value="QSS62228.1"/>
    <property type="molecule type" value="Genomic_DNA"/>
</dbReference>
<evidence type="ECO:0000313" key="1">
    <source>
        <dbReference type="EMBL" id="QSS62228.1"/>
    </source>
</evidence>
<gene>
    <name evidence="1" type="ORF">I7I51_04405</name>
</gene>
<accession>A0A8A1M6V0</accession>
<protein>
    <submittedName>
        <fullName evidence="1">Mitochondrial cytochrome oxidase assembly factor</fullName>
    </submittedName>
</protein>
<reference evidence="1" key="1">
    <citation type="submission" date="2021-01" db="EMBL/GenBank/DDBJ databases">
        <title>Chromosome-level genome assembly of a human fungal pathogen reveals clustering of transcriptionally co-regulated genes.</title>
        <authorList>
            <person name="Voorhies M."/>
            <person name="Cohen S."/>
            <person name="Shea T.P."/>
            <person name="Petrus S."/>
            <person name="Munoz J.F."/>
            <person name="Poplawski S."/>
            <person name="Goldman W.E."/>
            <person name="Michael T."/>
            <person name="Cuomo C.A."/>
            <person name="Sil A."/>
            <person name="Beyhan S."/>
        </authorList>
    </citation>
    <scope>NUCLEOTIDE SEQUENCE</scope>
    <source>
        <strain evidence="1">WU24</strain>
    </source>
</reference>
<sequence>MLHGSEMDNPIPTSIFKEQELDDSHHGTAYKVEFIVEPPEEIRENDLFQRPMIVRVRNLEDGMSWCPVEAQIHVKVFHATGSDRFELPKTRPLKFPLAVFTRRVGRGKAAAIEVSRSELDPRLYSVWSSLPSKTARDWAIPAQDEREQTNRQADSTTRVRTLRIEASNACGAMGTIRRCAVIISSEQNFPMNLVIIYYAPKKLLWAYRDCKKEWMTQRKKST</sequence>
<organism evidence="1 2">
    <name type="scientific">Ajellomyces capsulatus</name>
    <name type="common">Darling's disease fungus</name>
    <name type="synonym">Histoplasma capsulatum</name>
    <dbReference type="NCBI Taxonomy" id="5037"/>
    <lineage>
        <taxon>Eukaryota</taxon>
        <taxon>Fungi</taxon>
        <taxon>Dikarya</taxon>
        <taxon>Ascomycota</taxon>
        <taxon>Pezizomycotina</taxon>
        <taxon>Eurotiomycetes</taxon>
        <taxon>Eurotiomycetidae</taxon>
        <taxon>Onygenales</taxon>
        <taxon>Ajellomycetaceae</taxon>
        <taxon>Histoplasma</taxon>
    </lineage>
</organism>
<proteinExistence type="predicted"/>